<dbReference type="EMBL" id="MUYU01000015">
    <property type="protein sequence ID" value="OOS23561.1"/>
    <property type="molecule type" value="Genomic_DNA"/>
</dbReference>
<organism evidence="3 4">
    <name type="scientific">Moraxella pluranimalium</name>
    <dbReference type="NCBI Taxonomy" id="470453"/>
    <lineage>
        <taxon>Bacteria</taxon>
        <taxon>Pseudomonadati</taxon>
        <taxon>Pseudomonadota</taxon>
        <taxon>Gammaproteobacteria</taxon>
        <taxon>Moraxellales</taxon>
        <taxon>Moraxellaceae</taxon>
        <taxon>Moraxella</taxon>
    </lineage>
</organism>
<evidence type="ECO:0000256" key="1">
    <source>
        <dbReference type="ARBA" id="ARBA00007847"/>
    </source>
</evidence>
<accession>A0A1T0CN19</accession>
<sequence>MKTLGIIGGMSPASTVLYYQSINQLVNQACGANTSAPLLIDSLNFEVIANLQRQGEWQAMGRILANSAKRLCELGADGILLATNTMHKVADDIQAVIDVPFIHIVDATAGAIGQQSITRVALLGTAFTMSETFYRDKMAEFGIECIVPTPSEQAVIHQIIFDELTLGVVRDESKQAYLTIIQALLEKGAQAVVLGCTEIGLLINEADVPVPVFDTAQIHAMAGATFILSSD</sequence>
<proteinExistence type="inferred from homology"/>
<evidence type="ECO:0000256" key="2">
    <source>
        <dbReference type="ARBA" id="ARBA00023235"/>
    </source>
</evidence>
<protein>
    <submittedName>
        <fullName evidence="3">Aspartate/glutamate racemase</fullName>
    </submittedName>
</protein>
<dbReference type="Pfam" id="PF01177">
    <property type="entry name" value="Asp_Glu_race"/>
    <property type="match status" value="1"/>
</dbReference>
<reference evidence="3 4" key="1">
    <citation type="submission" date="2017-02" db="EMBL/GenBank/DDBJ databases">
        <title>Draft genome sequence of Moraxella pluranimalium CCUG 54913T type strain.</title>
        <authorList>
            <person name="Salva-Serra F."/>
            <person name="Engstrom-Jakobsson H."/>
            <person name="Thorell K."/>
            <person name="Jaen-Luchoro D."/>
            <person name="Gonzales-Siles L."/>
            <person name="Karlsson R."/>
            <person name="Yazdan S."/>
            <person name="Boulund F."/>
            <person name="Johnning A."/>
            <person name="Engstrand L."/>
            <person name="Kristiansson E."/>
            <person name="Moore E."/>
        </authorList>
    </citation>
    <scope>NUCLEOTIDE SEQUENCE [LARGE SCALE GENOMIC DNA]</scope>
    <source>
        <strain evidence="3 4">CCUG 54913</strain>
    </source>
</reference>
<dbReference type="AlphaFoldDB" id="A0A1T0CN19"/>
<evidence type="ECO:0000313" key="3">
    <source>
        <dbReference type="EMBL" id="OOS23561.1"/>
    </source>
</evidence>
<dbReference type="InterPro" id="IPR001920">
    <property type="entry name" value="Asp/Glu_race"/>
</dbReference>
<name>A0A1T0CN19_9GAMM</name>
<dbReference type="NCBIfam" id="TIGR00035">
    <property type="entry name" value="asp_race"/>
    <property type="match status" value="1"/>
</dbReference>
<comment type="similarity">
    <text evidence="1">Belongs to the aspartate/glutamate racemases family.</text>
</comment>
<dbReference type="GO" id="GO:0047661">
    <property type="term" value="F:amino-acid racemase activity"/>
    <property type="evidence" value="ECO:0007669"/>
    <property type="project" value="InterPro"/>
</dbReference>
<dbReference type="InterPro" id="IPR004380">
    <property type="entry name" value="Asp_race"/>
</dbReference>
<dbReference type="PANTHER" id="PTHR21198:SF7">
    <property type="entry name" value="ASPARTATE-GLUTAMATE RACEMASE FAMILY"/>
    <property type="match status" value="1"/>
</dbReference>
<dbReference type="Gene3D" id="3.40.50.1860">
    <property type="match status" value="2"/>
</dbReference>
<dbReference type="PANTHER" id="PTHR21198">
    <property type="entry name" value="GLUTAMATE RACEMASE"/>
    <property type="match status" value="1"/>
</dbReference>
<dbReference type="Proteomes" id="UP000189800">
    <property type="component" value="Unassembled WGS sequence"/>
</dbReference>
<dbReference type="OrthoDB" id="9803739at2"/>
<comment type="caution">
    <text evidence="3">The sequence shown here is derived from an EMBL/GenBank/DDBJ whole genome shotgun (WGS) entry which is preliminary data.</text>
</comment>
<dbReference type="RefSeq" id="WP_078254241.1">
    <property type="nucleotide sequence ID" value="NZ_MUYU01000015.1"/>
</dbReference>
<keyword evidence="4" id="KW-1185">Reference proteome</keyword>
<keyword evidence="2" id="KW-0413">Isomerase</keyword>
<dbReference type="InterPro" id="IPR015942">
    <property type="entry name" value="Asp/Glu/hydantoin_racemase"/>
</dbReference>
<gene>
    <name evidence="3" type="ORF">B0680_06265</name>
</gene>
<evidence type="ECO:0000313" key="4">
    <source>
        <dbReference type="Proteomes" id="UP000189800"/>
    </source>
</evidence>
<dbReference type="STRING" id="470453.B0680_06265"/>
<dbReference type="SUPFAM" id="SSF53681">
    <property type="entry name" value="Aspartate/glutamate racemase"/>
    <property type="match status" value="2"/>
</dbReference>